<evidence type="ECO:0000256" key="1">
    <source>
        <dbReference type="SAM" id="MobiDB-lite"/>
    </source>
</evidence>
<proteinExistence type="predicted"/>
<dbReference type="EMBL" id="NMUH01002661">
    <property type="protein sequence ID" value="MQM01330.1"/>
    <property type="molecule type" value="Genomic_DNA"/>
</dbReference>
<name>A0A843WEE9_COLES</name>
<keyword evidence="3" id="KW-1185">Reference proteome</keyword>
<dbReference type="AlphaFoldDB" id="A0A843WEE9"/>
<dbReference type="Proteomes" id="UP000652761">
    <property type="component" value="Unassembled WGS sequence"/>
</dbReference>
<evidence type="ECO:0000313" key="2">
    <source>
        <dbReference type="EMBL" id="MQM01330.1"/>
    </source>
</evidence>
<gene>
    <name evidence="2" type="ORF">Taro_034082</name>
</gene>
<feature type="compositionally biased region" description="Basic residues" evidence="1">
    <location>
        <begin position="1"/>
        <end position="30"/>
    </location>
</feature>
<reference evidence="2" key="1">
    <citation type="submission" date="2017-07" db="EMBL/GenBank/DDBJ databases">
        <title>Taro Niue Genome Assembly and Annotation.</title>
        <authorList>
            <person name="Atibalentja N."/>
            <person name="Keating K."/>
            <person name="Fields C.J."/>
        </authorList>
    </citation>
    <scope>NUCLEOTIDE SEQUENCE</scope>
    <source>
        <strain evidence="2">Niue_2</strain>
        <tissue evidence="2">Leaf</tissue>
    </source>
</reference>
<feature type="compositionally biased region" description="Basic residues" evidence="1">
    <location>
        <begin position="39"/>
        <end position="52"/>
    </location>
</feature>
<comment type="caution">
    <text evidence="2">The sequence shown here is derived from an EMBL/GenBank/DDBJ whole genome shotgun (WGS) entry which is preliminary data.</text>
</comment>
<evidence type="ECO:0000313" key="3">
    <source>
        <dbReference type="Proteomes" id="UP000652761"/>
    </source>
</evidence>
<accession>A0A843WEE9</accession>
<feature type="region of interest" description="Disordered" evidence="1">
    <location>
        <begin position="1"/>
        <end position="68"/>
    </location>
</feature>
<protein>
    <submittedName>
        <fullName evidence="2">Uncharacterized protein</fullName>
    </submittedName>
</protein>
<sequence length="68" mass="8001">MLKKARKAKFRRKGSSRVPRKARKKGKPRKKDVEIRSLSKVKKTKLRSRKPKSASNKVMEQLFNETHP</sequence>
<organism evidence="2 3">
    <name type="scientific">Colocasia esculenta</name>
    <name type="common">Wild taro</name>
    <name type="synonym">Arum esculentum</name>
    <dbReference type="NCBI Taxonomy" id="4460"/>
    <lineage>
        <taxon>Eukaryota</taxon>
        <taxon>Viridiplantae</taxon>
        <taxon>Streptophyta</taxon>
        <taxon>Embryophyta</taxon>
        <taxon>Tracheophyta</taxon>
        <taxon>Spermatophyta</taxon>
        <taxon>Magnoliopsida</taxon>
        <taxon>Liliopsida</taxon>
        <taxon>Araceae</taxon>
        <taxon>Aroideae</taxon>
        <taxon>Colocasieae</taxon>
        <taxon>Colocasia</taxon>
    </lineage>
</organism>